<evidence type="ECO:0000256" key="2">
    <source>
        <dbReference type="ARBA" id="ARBA00022561"/>
    </source>
</evidence>
<dbReference type="Pfam" id="PF01785">
    <property type="entry name" value="Closter_coat"/>
    <property type="match status" value="1"/>
</dbReference>
<dbReference type="KEGG" id="vg:6197841"/>
<dbReference type="RefSeq" id="YP_001816780.1">
    <property type="nucleotide sequence ID" value="NC_010561.1"/>
</dbReference>
<comment type="subcellular location">
    <subcellularLocation>
        <location evidence="1">Virion</location>
    </subcellularLocation>
</comment>
<keyword evidence="3" id="KW-0946">Virion</keyword>
<accession>B2BZX1</accession>
<dbReference type="GO" id="GO:0019028">
    <property type="term" value="C:viral capsid"/>
    <property type="evidence" value="ECO:0007669"/>
    <property type="project" value="UniProtKB-KW"/>
</dbReference>
<sequence length="474" mass="54627">MEAGDLYEEIDGVVYSRNEAKLWCQSHTLNIQNVQVMRLEYLHSLALSQTKFVLQIKFIVNTGNLIYEFKFNDPSSHKFKETGGRFWSSAFESLGNARAFRVGALCSIDLVKEGSNWNLSLNGFKYVKIKGTFNPSDLIISLAHPGDGIDVDRFNVYKTNFVRFKSLFNTFLVNNENHQPSKIHTYILMMNTDQLISMKLRDAVDITSIKTEKDFNVSLEKDENKEKPDKKPSEEVKPQPKPSPQPQPKPVPVDENSNKKNDPGNNIEKTGEEAKIPVVETEPNIPVNITEKRSNVKSKLKRIEKYRLFSTEIERIFEECKSYYIKLGFDSIQAELIIFQFGVTFCTSKNAIGDLTSHLIWENDKGENIRLKKSDHVRLLNSLTKTVCNVERLMLRYYSPKILTLLKEGALVPGWYHANKRGFKPEYAYLACDFYDPSKLRLSEQELQAINSDQNYVLLKNKHRRSIVNVNQLY</sequence>
<feature type="compositionally biased region" description="Basic and acidic residues" evidence="4">
    <location>
        <begin position="217"/>
        <end position="238"/>
    </location>
</feature>
<feature type="region of interest" description="Disordered" evidence="4">
    <location>
        <begin position="217"/>
        <end position="277"/>
    </location>
</feature>
<dbReference type="GeneID" id="6197841"/>
<dbReference type="OrthoDB" id="7760at10239"/>
<gene>
    <name evidence="5" type="primary">CPm</name>
</gene>
<organism evidence="5 6">
    <name type="scientific">Bean yellow disorder virus</name>
    <dbReference type="NCBI Taxonomy" id="267970"/>
    <lineage>
        <taxon>Viruses</taxon>
        <taxon>Riboviria</taxon>
        <taxon>Orthornavirae</taxon>
        <taxon>Kitrinoviricota</taxon>
        <taxon>Alsuviricetes</taxon>
        <taxon>Martellivirales</taxon>
        <taxon>Closteroviridae</taxon>
        <taxon>Crinivirus</taxon>
        <taxon>Crinivirus flavibetae</taxon>
    </lineage>
</organism>
<protein>
    <submittedName>
        <fullName evidence="5">CPm</fullName>
    </submittedName>
</protein>
<dbReference type="InterPro" id="IPR002679">
    <property type="entry name" value="Closter_coat"/>
</dbReference>
<evidence type="ECO:0000256" key="1">
    <source>
        <dbReference type="ARBA" id="ARBA00004328"/>
    </source>
</evidence>
<evidence type="ECO:0000256" key="4">
    <source>
        <dbReference type="SAM" id="MobiDB-lite"/>
    </source>
</evidence>
<keyword evidence="6" id="KW-1185">Reference proteome</keyword>
<name>B2BZX1_9CLOS</name>
<evidence type="ECO:0000313" key="5">
    <source>
        <dbReference type="EMBL" id="ABY66970.1"/>
    </source>
</evidence>
<dbReference type="Proteomes" id="UP000201276">
    <property type="component" value="Genome"/>
</dbReference>
<evidence type="ECO:0000256" key="3">
    <source>
        <dbReference type="ARBA" id="ARBA00022844"/>
    </source>
</evidence>
<evidence type="ECO:0000313" key="6">
    <source>
        <dbReference type="Proteomes" id="UP000201276"/>
    </source>
</evidence>
<feature type="compositionally biased region" description="Pro residues" evidence="4">
    <location>
        <begin position="239"/>
        <end position="251"/>
    </location>
</feature>
<dbReference type="EMBL" id="EU191905">
    <property type="protein sequence ID" value="ABY66970.1"/>
    <property type="molecule type" value="Genomic_RNA"/>
</dbReference>
<reference evidence="5 6" key="1">
    <citation type="journal article" date="2008" name="Arch. Virol.">
        <title>The complete nucleotide sequence and genome organization of bean yellow disorder virus, a new member of the genus Crinivirus.</title>
        <authorList>
            <person name="Martin G."/>
            <person name="Velasco L."/>
            <person name="Segundo E."/>
            <person name="Cuadrado I.M."/>
            <person name="Janssen D."/>
        </authorList>
    </citation>
    <scope>NUCLEOTIDE SEQUENCE [LARGE SCALE GENOMIC DNA]</scope>
    <source>
        <strain evidence="5">Bn-03</strain>
    </source>
</reference>
<keyword evidence="2" id="KW-0167">Capsid protein</keyword>
<proteinExistence type="predicted"/>